<evidence type="ECO:0000313" key="17">
    <source>
        <dbReference type="Proteomes" id="UP001234216"/>
    </source>
</evidence>
<dbReference type="GO" id="GO:0005524">
    <property type="term" value="F:ATP binding"/>
    <property type="evidence" value="ECO:0007669"/>
    <property type="project" value="UniProtKB-KW"/>
</dbReference>
<dbReference type="PANTHER" id="PTHR13710">
    <property type="entry name" value="DNA HELICASE RECQ FAMILY MEMBER"/>
    <property type="match status" value="1"/>
</dbReference>
<evidence type="ECO:0000256" key="13">
    <source>
        <dbReference type="SAM" id="Phobius"/>
    </source>
</evidence>
<gene>
    <name evidence="16" type="ORF">QFZ22_000848</name>
</gene>
<accession>A0AAW8F5T6</accession>
<dbReference type="InterPro" id="IPR014001">
    <property type="entry name" value="Helicase_ATP-bd"/>
</dbReference>
<evidence type="ECO:0000256" key="7">
    <source>
        <dbReference type="ARBA" id="ARBA00023125"/>
    </source>
</evidence>
<dbReference type="Gene3D" id="1.10.10.10">
    <property type="entry name" value="Winged helix-like DNA-binding domain superfamily/Winged helix DNA-binding domain"/>
    <property type="match status" value="1"/>
</dbReference>
<dbReference type="Gene3D" id="3.40.50.300">
    <property type="entry name" value="P-loop containing nucleotide triphosphate hydrolases"/>
    <property type="match status" value="2"/>
</dbReference>
<keyword evidence="8" id="KW-0413">Isomerase</keyword>
<dbReference type="Pfam" id="PF16124">
    <property type="entry name" value="RecQ_Zn_bind"/>
    <property type="match status" value="1"/>
</dbReference>
<protein>
    <recommendedName>
        <fullName evidence="11">ATP-dependent DNA helicase RecQ</fullName>
        <ecNumber evidence="10">5.6.2.4</ecNumber>
    </recommendedName>
    <alternativeName>
        <fullName evidence="12">DNA 3'-5' helicase RecQ</fullName>
    </alternativeName>
</protein>
<dbReference type="Pfam" id="PF00271">
    <property type="entry name" value="Helicase_C"/>
    <property type="match status" value="1"/>
</dbReference>
<dbReference type="InterPro" id="IPR036388">
    <property type="entry name" value="WH-like_DNA-bd_sf"/>
</dbReference>
<dbReference type="InterPro" id="IPR004589">
    <property type="entry name" value="DNA_helicase_ATP-dep_RecQ"/>
</dbReference>
<keyword evidence="4 16" id="KW-0378">Hydrolase</keyword>
<reference evidence="16" key="1">
    <citation type="submission" date="2023-07" db="EMBL/GenBank/DDBJ databases">
        <title>Comparative genomics of wheat-associated soil bacteria to identify genetic determinants of phenazine resistance.</title>
        <authorList>
            <person name="Mouncey N."/>
        </authorList>
    </citation>
    <scope>NUCLEOTIDE SEQUENCE</scope>
    <source>
        <strain evidence="16">V4I22</strain>
    </source>
</reference>
<evidence type="ECO:0000256" key="6">
    <source>
        <dbReference type="ARBA" id="ARBA00022840"/>
    </source>
</evidence>
<dbReference type="InterPro" id="IPR011545">
    <property type="entry name" value="DEAD/DEAH_box_helicase_dom"/>
</dbReference>
<dbReference type="AlphaFoldDB" id="A0AAW8F5T6"/>
<dbReference type="PANTHER" id="PTHR13710:SF105">
    <property type="entry name" value="ATP-DEPENDENT DNA HELICASE Q1"/>
    <property type="match status" value="1"/>
</dbReference>
<dbReference type="PROSITE" id="PS51192">
    <property type="entry name" value="HELICASE_ATP_BIND_1"/>
    <property type="match status" value="1"/>
</dbReference>
<evidence type="ECO:0000256" key="3">
    <source>
        <dbReference type="ARBA" id="ARBA00022741"/>
    </source>
</evidence>
<name>A0AAW8F5T6_9ACTN</name>
<dbReference type="GO" id="GO:0006310">
    <property type="term" value="P:DNA recombination"/>
    <property type="evidence" value="ECO:0007669"/>
    <property type="project" value="InterPro"/>
</dbReference>
<evidence type="ECO:0000259" key="15">
    <source>
        <dbReference type="PROSITE" id="PS51194"/>
    </source>
</evidence>
<dbReference type="GO" id="GO:0006281">
    <property type="term" value="P:DNA repair"/>
    <property type="evidence" value="ECO:0007669"/>
    <property type="project" value="TreeGrafter"/>
</dbReference>
<dbReference type="GO" id="GO:0030894">
    <property type="term" value="C:replisome"/>
    <property type="evidence" value="ECO:0007669"/>
    <property type="project" value="TreeGrafter"/>
</dbReference>
<evidence type="ECO:0000256" key="5">
    <source>
        <dbReference type="ARBA" id="ARBA00022806"/>
    </source>
</evidence>
<dbReference type="InterPro" id="IPR032284">
    <property type="entry name" value="RecQ_Zn-bd"/>
</dbReference>
<dbReference type="GO" id="GO:0003677">
    <property type="term" value="F:DNA binding"/>
    <property type="evidence" value="ECO:0007669"/>
    <property type="project" value="UniProtKB-KW"/>
</dbReference>
<comment type="catalytic activity">
    <reaction evidence="9">
        <text>Couples ATP hydrolysis with the unwinding of duplex DNA by translocating in the 3'-5' direction.</text>
        <dbReference type="EC" id="5.6.2.4"/>
    </reaction>
</comment>
<feature type="transmembrane region" description="Helical" evidence="13">
    <location>
        <begin position="49"/>
        <end position="71"/>
    </location>
</feature>
<evidence type="ECO:0000256" key="2">
    <source>
        <dbReference type="ARBA" id="ARBA00022723"/>
    </source>
</evidence>
<dbReference type="GO" id="GO:0043138">
    <property type="term" value="F:3'-5' DNA helicase activity"/>
    <property type="evidence" value="ECO:0007669"/>
    <property type="project" value="UniProtKB-EC"/>
</dbReference>
<keyword evidence="13" id="KW-0472">Membrane</keyword>
<keyword evidence="5 16" id="KW-0347">Helicase</keyword>
<keyword evidence="2" id="KW-0479">Metal-binding</keyword>
<evidence type="ECO:0000256" key="10">
    <source>
        <dbReference type="ARBA" id="ARBA00034808"/>
    </source>
</evidence>
<dbReference type="EC" id="5.6.2.4" evidence="10"/>
<keyword evidence="7" id="KW-0238">DNA-binding</keyword>
<dbReference type="InterPro" id="IPR027417">
    <property type="entry name" value="P-loop_NTPase"/>
</dbReference>
<comment type="caution">
    <text evidence="16">The sequence shown here is derived from an EMBL/GenBank/DDBJ whole genome shotgun (WGS) entry which is preliminary data.</text>
</comment>
<organism evidence="16 17">
    <name type="scientific">Streptomyces canus</name>
    <dbReference type="NCBI Taxonomy" id="58343"/>
    <lineage>
        <taxon>Bacteria</taxon>
        <taxon>Bacillati</taxon>
        <taxon>Actinomycetota</taxon>
        <taxon>Actinomycetes</taxon>
        <taxon>Kitasatosporales</taxon>
        <taxon>Streptomycetaceae</taxon>
        <taxon>Streptomyces</taxon>
        <taxon>Streptomyces aurantiacus group</taxon>
    </lineage>
</organism>
<keyword evidence="6" id="KW-0067">ATP-binding</keyword>
<dbReference type="SMART" id="SM00490">
    <property type="entry name" value="HELICc"/>
    <property type="match status" value="1"/>
</dbReference>
<keyword evidence="13" id="KW-1133">Transmembrane helix</keyword>
<comment type="similarity">
    <text evidence="1">Belongs to the helicase family. RecQ subfamily.</text>
</comment>
<dbReference type="RefSeq" id="WP_306972380.1">
    <property type="nucleotide sequence ID" value="NZ_JAUSZV010000005.1"/>
</dbReference>
<dbReference type="CDD" id="cd17920">
    <property type="entry name" value="DEXHc_RecQ"/>
    <property type="match status" value="1"/>
</dbReference>
<evidence type="ECO:0000256" key="11">
    <source>
        <dbReference type="ARBA" id="ARBA00044535"/>
    </source>
</evidence>
<dbReference type="GO" id="GO:0009378">
    <property type="term" value="F:four-way junction helicase activity"/>
    <property type="evidence" value="ECO:0007669"/>
    <property type="project" value="TreeGrafter"/>
</dbReference>
<evidence type="ECO:0000256" key="8">
    <source>
        <dbReference type="ARBA" id="ARBA00023235"/>
    </source>
</evidence>
<evidence type="ECO:0000256" key="12">
    <source>
        <dbReference type="ARBA" id="ARBA00044550"/>
    </source>
</evidence>
<proteinExistence type="inferred from homology"/>
<dbReference type="GO" id="GO:0046872">
    <property type="term" value="F:metal ion binding"/>
    <property type="evidence" value="ECO:0007669"/>
    <property type="project" value="UniProtKB-KW"/>
</dbReference>
<dbReference type="GO" id="GO:0005737">
    <property type="term" value="C:cytoplasm"/>
    <property type="evidence" value="ECO:0007669"/>
    <property type="project" value="TreeGrafter"/>
</dbReference>
<dbReference type="SUPFAM" id="SSF52540">
    <property type="entry name" value="P-loop containing nucleoside triphosphate hydrolases"/>
    <property type="match status" value="1"/>
</dbReference>
<evidence type="ECO:0000256" key="9">
    <source>
        <dbReference type="ARBA" id="ARBA00034617"/>
    </source>
</evidence>
<dbReference type="InterPro" id="IPR001650">
    <property type="entry name" value="Helicase_C-like"/>
</dbReference>
<feature type="domain" description="Helicase C-terminal" evidence="15">
    <location>
        <begin position="230"/>
        <end position="380"/>
    </location>
</feature>
<dbReference type="GO" id="GO:0043590">
    <property type="term" value="C:bacterial nucleoid"/>
    <property type="evidence" value="ECO:0007669"/>
    <property type="project" value="TreeGrafter"/>
</dbReference>
<evidence type="ECO:0000313" key="16">
    <source>
        <dbReference type="EMBL" id="MDQ0904863.1"/>
    </source>
</evidence>
<dbReference type="PROSITE" id="PS51194">
    <property type="entry name" value="HELICASE_CTER"/>
    <property type="match status" value="1"/>
</dbReference>
<sequence>MSASQRTASAVARSLFGFTLRPSQEQAVHAVVEGQDTLAVLPTGSGKSAIYQVAGMVIGGLTLVVSPLIALQRDQVRSITGRRYASRPVKAALLNSAQSIRDRRETLDLLARGDLDFLLIGPEQLANAETAAAVRTGARAVGLFCVDEAHLVSEWGQEFRPEYLRLVDAVTNLGSPPVLALTATASPPVQSNITRRLGMRTPHVVVGGFDRPNISLAMRYTEPASTEPRAIDERCVEVLMQQETPALVYALTHARCEALAARLRLKGLRAAPYHGGLASRTRADVQDAFFAGSLDVVVATSAFGLGVDKPDIRTVVHAGVPASIDDYYQEIGRAGRDGRPATAVLVHDARTVRIPRSLAARNHLGEATLHRVVDALENVGCDIAVADLARSADISAHSTDRVVNELADMGIVQVLGSGHHRVLVPQRRPHRSAGLIGQLLTRDKRRQALVASRLDAARHYAETTRCRRAELLAYFGETYTAPCGNCDNDDAPERKPTRRPVVIDGSTPVQHRLWGEGHLLSQDDHELLVYFASVGYKHLTPSTLVSGILQQA</sequence>
<dbReference type="NCBIfam" id="TIGR00614">
    <property type="entry name" value="recQ_fam"/>
    <property type="match status" value="1"/>
</dbReference>
<evidence type="ECO:0000256" key="1">
    <source>
        <dbReference type="ARBA" id="ARBA00005446"/>
    </source>
</evidence>
<dbReference type="Proteomes" id="UP001234216">
    <property type="component" value="Unassembled WGS sequence"/>
</dbReference>
<feature type="domain" description="Helicase ATP-binding" evidence="14">
    <location>
        <begin position="28"/>
        <end position="203"/>
    </location>
</feature>
<dbReference type="Pfam" id="PF00270">
    <property type="entry name" value="DEAD"/>
    <property type="match status" value="1"/>
</dbReference>
<dbReference type="SMART" id="SM00487">
    <property type="entry name" value="DEXDc"/>
    <property type="match status" value="1"/>
</dbReference>
<evidence type="ECO:0000256" key="4">
    <source>
        <dbReference type="ARBA" id="ARBA00022801"/>
    </source>
</evidence>
<keyword evidence="3" id="KW-0547">Nucleotide-binding</keyword>
<keyword evidence="13" id="KW-0812">Transmembrane</keyword>
<dbReference type="GO" id="GO:0016787">
    <property type="term" value="F:hydrolase activity"/>
    <property type="evidence" value="ECO:0007669"/>
    <property type="project" value="UniProtKB-KW"/>
</dbReference>
<dbReference type="EMBL" id="JAUSZV010000005">
    <property type="protein sequence ID" value="MDQ0904863.1"/>
    <property type="molecule type" value="Genomic_DNA"/>
</dbReference>
<evidence type="ECO:0000259" key="14">
    <source>
        <dbReference type="PROSITE" id="PS51192"/>
    </source>
</evidence>